<accession>A0A417YMY4</accession>
<evidence type="ECO:0000313" key="2">
    <source>
        <dbReference type="EMBL" id="RHW34815.1"/>
    </source>
</evidence>
<comment type="caution">
    <text evidence="2">The sequence shown here is derived from an EMBL/GenBank/DDBJ whole genome shotgun (WGS) entry which is preliminary data.</text>
</comment>
<gene>
    <name evidence="2" type="ORF">D1B31_19300</name>
</gene>
<evidence type="ECO:0000259" key="1">
    <source>
        <dbReference type="Pfam" id="PF06527"/>
    </source>
</evidence>
<feature type="domain" description="TniQ" evidence="1">
    <location>
        <begin position="5"/>
        <end position="145"/>
    </location>
</feature>
<dbReference type="Proteomes" id="UP000284416">
    <property type="component" value="Unassembled WGS sequence"/>
</dbReference>
<dbReference type="OrthoDB" id="470139at2"/>
<reference evidence="2 3" key="1">
    <citation type="journal article" date="2017" name="Int. J. Syst. Evol. Microbiol.">
        <title>Bacillus notoginsengisoli sp. nov., a novel bacterium isolated from the rhizosphere of Panax notoginseng.</title>
        <authorList>
            <person name="Zhang M.Y."/>
            <person name="Cheng J."/>
            <person name="Cai Y."/>
            <person name="Zhang T.Y."/>
            <person name="Wu Y.Y."/>
            <person name="Manikprabhu D."/>
            <person name="Li W.J."/>
            <person name="Zhang Y.X."/>
        </authorList>
    </citation>
    <scope>NUCLEOTIDE SEQUENCE [LARGE SCALE GENOMIC DNA]</scope>
    <source>
        <strain evidence="2 3">JCM 30743</strain>
    </source>
</reference>
<keyword evidence="3" id="KW-1185">Reference proteome</keyword>
<name>A0A417YMY4_9BACI</name>
<dbReference type="AlphaFoldDB" id="A0A417YMY4"/>
<dbReference type="EMBL" id="QWEG01000014">
    <property type="protein sequence ID" value="RHW34815.1"/>
    <property type="molecule type" value="Genomic_DNA"/>
</dbReference>
<organism evidence="2 3">
    <name type="scientific">Neobacillus notoginsengisoli</name>
    <dbReference type="NCBI Taxonomy" id="1578198"/>
    <lineage>
        <taxon>Bacteria</taxon>
        <taxon>Bacillati</taxon>
        <taxon>Bacillota</taxon>
        <taxon>Bacilli</taxon>
        <taxon>Bacillales</taxon>
        <taxon>Bacillaceae</taxon>
        <taxon>Neobacillus</taxon>
    </lineage>
</organism>
<dbReference type="RefSeq" id="WP_118923489.1">
    <property type="nucleotide sequence ID" value="NZ_QWEG01000014.1"/>
</dbReference>
<dbReference type="Pfam" id="PF06527">
    <property type="entry name" value="TniQ"/>
    <property type="match status" value="1"/>
</dbReference>
<evidence type="ECO:0000313" key="3">
    <source>
        <dbReference type="Proteomes" id="UP000284416"/>
    </source>
</evidence>
<dbReference type="InterPro" id="IPR009492">
    <property type="entry name" value="TniQ"/>
</dbReference>
<proteinExistence type="predicted"/>
<protein>
    <recommendedName>
        <fullName evidence="1">TniQ domain-containing protein</fullName>
    </recommendedName>
</protein>
<sequence>MLSHFPAPYEGELFWSVVARYHERSLAVSLTDTLKMLHGKSDKNPQFNLERILDRVKYFEYCSLDEILNNNTTYNFHVFFINQDQSKNFLMMLINGAINFKNDKTNLRFCPHCLKEDINDKGETYWRYFHQVPSAFTCLKHNTLLQESTVEYKAKKLAAANEKNCIALPPKKISRKTYFMLQRVTIESEFIFINKAKFDHSKLQLFIGRSLESKGLIDQFGVVKKPLLFYQLIKTFGLEFFQYINFDIEKFIEVIFTTFGHSGVQSYLSCTELLILVIFLCGSVKNFLKEISEFSARARKCIVCGNSSLTSRLHMDEKTNKCTMDTKCACGVSQFSIMGDRYISYRSLKIIFKTREHELDYYYNQIFNKGLRLDKLSWKLNVNEVQIEHLLAECLAARQEDKSITRKYKKEWEALSDAVTPIEELKLLNYPAYIWLHTYAFDYLLKFNYPPLNASSINKDIWKKRDKKIKETLRDFLFSDRLSCKSGRIIITLNYRYGEGLCLKWPMEISCLPETKKFIDKLKLLRDGLLIYK</sequence>